<evidence type="ECO:0000313" key="4">
    <source>
        <dbReference type="Proteomes" id="UP000007798"/>
    </source>
</evidence>
<dbReference type="InParanoid" id="B4MRM3"/>
<dbReference type="eggNOG" id="ENOG502S28Z">
    <property type="taxonomic scope" value="Eukaryota"/>
</dbReference>
<keyword evidence="1" id="KW-0472">Membrane</keyword>
<feature type="chain" id="PRO_5006458004" description="MARVEL domain-containing protein" evidence="2">
    <location>
        <begin position="21"/>
        <end position="208"/>
    </location>
</feature>
<feature type="transmembrane region" description="Helical" evidence="1">
    <location>
        <begin position="60"/>
        <end position="81"/>
    </location>
</feature>
<accession>B4MRM3</accession>
<feature type="transmembrane region" description="Helical" evidence="1">
    <location>
        <begin position="93"/>
        <end position="110"/>
    </location>
</feature>
<feature type="transmembrane region" description="Helical" evidence="1">
    <location>
        <begin position="122"/>
        <end position="144"/>
    </location>
</feature>
<evidence type="ECO:0008006" key="5">
    <source>
        <dbReference type="Google" id="ProtNLM"/>
    </source>
</evidence>
<dbReference type="AlphaFoldDB" id="B4MRM3"/>
<dbReference type="Proteomes" id="UP000007798">
    <property type="component" value="Unassembled WGS sequence"/>
</dbReference>
<evidence type="ECO:0000256" key="1">
    <source>
        <dbReference type="SAM" id="Phobius"/>
    </source>
</evidence>
<proteinExistence type="predicted"/>
<reference evidence="3 4" key="1">
    <citation type="journal article" date="2007" name="Nature">
        <title>Evolution of genes and genomes on the Drosophila phylogeny.</title>
        <authorList>
            <consortium name="Drosophila 12 Genomes Consortium"/>
            <person name="Clark A.G."/>
            <person name="Eisen M.B."/>
            <person name="Smith D.R."/>
            <person name="Bergman C.M."/>
            <person name="Oliver B."/>
            <person name="Markow T.A."/>
            <person name="Kaufman T.C."/>
            <person name="Kellis M."/>
            <person name="Gelbart W."/>
            <person name="Iyer V.N."/>
            <person name="Pollard D.A."/>
            <person name="Sackton T.B."/>
            <person name="Larracuente A.M."/>
            <person name="Singh N.D."/>
            <person name="Abad J.P."/>
            <person name="Abt D.N."/>
            <person name="Adryan B."/>
            <person name="Aguade M."/>
            <person name="Akashi H."/>
            <person name="Anderson W.W."/>
            <person name="Aquadro C.F."/>
            <person name="Ardell D.H."/>
            <person name="Arguello R."/>
            <person name="Artieri C.G."/>
            <person name="Barbash D.A."/>
            <person name="Barker D."/>
            <person name="Barsanti P."/>
            <person name="Batterham P."/>
            <person name="Batzoglou S."/>
            <person name="Begun D."/>
            <person name="Bhutkar A."/>
            <person name="Blanco E."/>
            <person name="Bosak S.A."/>
            <person name="Bradley R.K."/>
            <person name="Brand A.D."/>
            <person name="Brent M.R."/>
            <person name="Brooks A.N."/>
            <person name="Brown R.H."/>
            <person name="Butlin R.K."/>
            <person name="Caggese C."/>
            <person name="Calvi B.R."/>
            <person name="Bernardo de Carvalho A."/>
            <person name="Caspi A."/>
            <person name="Castrezana S."/>
            <person name="Celniker S.E."/>
            <person name="Chang J.L."/>
            <person name="Chapple C."/>
            <person name="Chatterji S."/>
            <person name="Chinwalla A."/>
            <person name="Civetta A."/>
            <person name="Clifton S.W."/>
            <person name="Comeron J.M."/>
            <person name="Costello J.C."/>
            <person name="Coyne J.A."/>
            <person name="Daub J."/>
            <person name="David R.G."/>
            <person name="Delcher A.L."/>
            <person name="Delehaunty K."/>
            <person name="Do C.B."/>
            <person name="Ebling H."/>
            <person name="Edwards K."/>
            <person name="Eickbush T."/>
            <person name="Evans J.D."/>
            <person name="Filipski A."/>
            <person name="Findeiss S."/>
            <person name="Freyhult E."/>
            <person name="Fulton L."/>
            <person name="Fulton R."/>
            <person name="Garcia A.C."/>
            <person name="Gardiner A."/>
            <person name="Garfield D.A."/>
            <person name="Garvin B.E."/>
            <person name="Gibson G."/>
            <person name="Gilbert D."/>
            <person name="Gnerre S."/>
            <person name="Godfrey J."/>
            <person name="Good R."/>
            <person name="Gotea V."/>
            <person name="Gravely B."/>
            <person name="Greenberg A.J."/>
            <person name="Griffiths-Jones S."/>
            <person name="Gross S."/>
            <person name="Guigo R."/>
            <person name="Gustafson E.A."/>
            <person name="Haerty W."/>
            <person name="Hahn M.W."/>
            <person name="Halligan D.L."/>
            <person name="Halpern A.L."/>
            <person name="Halter G.M."/>
            <person name="Han M.V."/>
            <person name="Heger A."/>
            <person name="Hillier L."/>
            <person name="Hinrichs A.S."/>
            <person name="Holmes I."/>
            <person name="Hoskins R.A."/>
            <person name="Hubisz M.J."/>
            <person name="Hultmark D."/>
            <person name="Huntley M.A."/>
            <person name="Jaffe D.B."/>
            <person name="Jagadeeshan S."/>
            <person name="Jeck W.R."/>
            <person name="Johnson J."/>
            <person name="Jones C.D."/>
            <person name="Jordan W.C."/>
            <person name="Karpen G.H."/>
            <person name="Kataoka E."/>
            <person name="Keightley P.D."/>
            <person name="Kheradpour P."/>
            <person name="Kirkness E.F."/>
            <person name="Koerich L.B."/>
            <person name="Kristiansen K."/>
            <person name="Kudrna D."/>
            <person name="Kulathinal R.J."/>
            <person name="Kumar S."/>
            <person name="Kwok R."/>
            <person name="Lander E."/>
            <person name="Langley C.H."/>
            <person name="Lapoint R."/>
            <person name="Lazzaro B.P."/>
            <person name="Lee S.J."/>
            <person name="Levesque L."/>
            <person name="Li R."/>
            <person name="Lin C.F."/>
            <person name="Lin M.F."/>
            <person name="Lindblad-Toh K."/>
            <person name="Llopart A."/>
            <person name="Long M."/>
            <person name="Low L."/>
            <person name="Lozovsky E."/>
            <person name="Lu J."/>
            <person name="Luo M."/>
            <person name="Machado C.A."/>
            <person name="Makalowski W."/>
            <person name="Marzo M."/>
            <person name="Matsuda M."/>
            <person name="Matzkin L."/>
            <person name="McAllister B."/>
            <person name="McBride C.S."/>
            <person name="McKernan B."/>
            <person name="McKernan K."/>
            <person name="Mendez-Lago M."/>
            <person name="Minx P."/>
            <person name="Mollenhauer M.U."/>
            <person name="Montooth K."/>
            <person name="Mount S.M."/>
            <person name="Mu X."/>
            <person name="Myers E."/>
            <person name="Negre B."/>
            <person name="Newfeld S."/>
            <person name="Nielsen R."/>
            <person name="Noor M.A."/>
            <person name="O'Grady P."/>
            <person name="Pachter L."/>
            <person name="Papaceit M."/>
            <person name="Parisi M.J."/>
            <person name="Parisi M."/>
            <person name="Parts L."/>
            <person name="Pedersen J.S."/>
            <person name="Pesole G."/>
            <person name="Phillippy A.M."/>
            <person name="Ponting C.P."/>
            <person name="Pop M."/>
            <person name="Porcelli D."/>
            <person name="Powell J.R."/>
            <person name="Prohaska S."/>
            <person name="Pruitt K."/>
            <person name="Puig M."/>
            <person name="Quesneville H."/>
            <person name="Ram K.R."/>
            <person name="Rand D."/>
            <person name="Rasmussen M.D."/>
            <person name="Reed L.K."/>
            <person name="Reenan R."/>
            <person name="Reily A."/>
            <person name="Remington K.A."/>
            <person name="Rieger T.T."/>
            <person name="Ritchie M.G."/>
            <person name="Robin C."/>
            <person name="Rogers Y.H."/>
            <person name="Rohde C."/>
            <person name="Rozas J."/>
            <person name="Rubenfield M.J."/>
            <person name="Ruiz A."/>
            <person name="Russo S."/>
            <person name="Salzberg S.L."/>
            <person name="Sanchez-Gracia A."/>
            <person name="Saranga D.J."/>
            <person name="Sato H."/>
            <person name="Schaeffer S.W."/>
            <person name="Schatz M.C."/>
            <person name="Schlenke T."/>
            <person name="Schwartz R."/>
            <person name="Segarra C."/>
            <person name="Singh R.S."/>
            <person name="Sirot L."/>
            <person name="Sirota M."/>
            <person name="Sisneros N.B."/>
            <person name="Smith C.D."/>
            <person name="Smith T.F."/>
            <person name="Spieth J."/>
            <person name="Stage D.E."/>
            <person name="Stark A."/>
            <person name="Stephan W."/>
            <person name="Strausberg R.L."/>
            <person name="Strempel S."/>
            <person name="Sturgill D."/>
            <person name="Sutton G."/>
            <person name="Sutton G.G."/>
            <person name="Tao W."/>
            <person name="Teichmann S."/>
            <person name="Tobari Y.N."/>
            <person name="Tomimura Y."/>
            <person name="Tsolas J.M."/>
            <person name="Valente V.L."/>
            <person name="Venter E."/>
            <person name="Venter J.C."/>
            <person name="Vicario S."/>
            <person name="Vieira F.G."/>
            <person name="Vilella A.J."/>
            <person name="Villasante A."/>
            <person name="Walenz B."/>
            <person name="Wang J."/>
            <person name="Wasserman M."/>
            <person name="Watts T."/>
            <person name="Wilson D."/>
            <person name="Wilson R.K."/>
            <person name="Wing R.A."/>
            <person name="Wolfner M.F."/>
            <person name="Wong A."/>
            <person name="Wong G.K."/>
            <person name="Wu C.I."/>
            <person name="Wu G."/>
            <person name="Yamamoto D."/>
            <person name="Yang H.P."/>
            <person name="Yang S.P."/>
            <person name="Yorke J.A."/>
            <person name="Yoshida K."/>
            <person name="Zdobnov E."/>
            <person name="Zhang P."/>
            <person name="Zhang Y."/>
            <person name="Zimin A.V."/>
            <person name="Baldwin J."/>
            <person name="Abdouelleil A."/>
            <person name="Abdulkadir J."/>
            <person name="Abebe A."/>
            <person name="Abera B."/>
            <person name="Abreu J."/>
            <person name="Acer S.C."/>
            <person name="Aftuck L."/>
            <person name="Alexander A."/>
            <person name="An P."/>
            <person name="Anderson E."/>
            <person name="Anderson S."/>
            <person name="Arachi H."/>
            <person name="Azer M."/>
            <person name="Bachantsang P."/>
            <person name="Barry A."/>
            <person name="Bayul T."/>
            <person name="Berlin A."/>
            <person name="Bessette D."/>
            <person name="Bloom T."/>
            <person name="Blye J."/>
            <person name="Boguslavskiy L."/>
            <person name="Bonnet C."/>
            <person name="Boukhgalter B."/>
            <person name="Bourzgui I."/>
            <person name="Brown A."/>
            <person name="Cahill P."/>
            <person name="Channer S."/>
            <person name="Cheshatsang Y."/>
            <person name="Chuda L."/>
            <person name="Citroen M."/>
            <person name="Collymore A."/>
            <person name="Cooke P."/>
            <person name="Costello M."/>
            <person name="D'Aco K."/>
            <person name="Daza R."/>
            <person name="De Haan G."/>
            <person name="DeGray S."/>
            <person name="DeMaso C."/>
            <person name="Dhargay N."/>
            <person name="Dooley K."/>
            <person name="Dooley E."/>
            <person name="Doricent M."/>
            <person name="Dorje P."/>
            <person name="Dorjee K."/>
            <person name="Dupes A."/>
            <person name="Elong R."/>
            <person name="Falk J."/>
            <person name="Farina A."/>
            <person name="Faro S."/>
            <person name="Ferguson D."/>
            <person name="Fisher S."/>
            <person name="Foley C.D."/>
            <person name="Franke A."/>
            <person name="Friedrich D."/>
            <person name="Gadbois L."/>
            <person name="Gearin G."/>
            <person name="Gearin C.R."/>
            <person name="Giannoukos G."/>
            <person name="Goode T."/>
            <person name="Graham J."/>
            <person name="Grandbois E."/>
            <person name="Grewal S."/>
            <person name="Gyaltsen K."/>
            <person name="Hafez N."/>
            <person name="Hagos B."/>
            <person name="Hall J."/>
            <person name="Henson C."/>
            <person name="Hollinger A."/>
            <person name="Honan T."/>
            <person name="Huard M.D."/>
            <person name="Hughes L."/>
            <person name="Hurhula B."/>
            <person name="Husby M.E."/>
            <person name="Kamat A."/>
            <person name="Kanga B."/>
            <person name="Kashin S."/>
            <person name="Khazanovich D."/>
            <person name="Kisner P."/>
            <person name="Lance K."/>
            <person name="Lara M."/>
            <person name="Lee W."/>
            <person name="Lennon N."/>
            <person name="Letendre F."/>
            <person name="LeVine R."/>
            <person name="Lipovsky A."/>
            <person name="Liu X."/>
            <person name="Liu J."/>
            <person name="Liu S."/>
            <person name="Lokyitsang T."/>
            <person name="Lokyitsang Y."/>
            <person name="Lubonja R."/>
            <person name="Lui A."/>
            <person name="MacDonald P."/>
            <person name="Magnisalis V."/>
            <person name="Maru K."/>
            <person name="Matthews C."/>
            <person name="McCusker W."/>
            <person name="McDonough S."/>
            <person name="Mehta T."/>
            <person name="Meldrim J."/>
            <person name="Meneus L."/>
            <person name="Mihai O."/>
            <person name="Mihalev A."/>
            <person name="Mihova T."/>
            <person name="Mittelman R."/>
            <person name="Mlenga V."/>
            <person name="Montmayeur A."/>
            <person name="Mulrain L."/>
            <person name="Navidi A."/>
            <person name="Naylor J."/>
            <person name="Negash T."/>
            <person name="Nguyen T."/>
            <person name="Nguyen N."/>
            <person name="Nicol R."/>
            <person name="Norbu C."/>
            <person name="Norbu N."/>
            <person name="Novod N."/>
            <person name="O'Neill B."/>
            <person name="Osman S."/>
            <person name="Markiewicz E."/>
            <person name="Oyono O.L."/>
            <person name="Patti C."/>
            <person name="Phunkhang P."/>
            <person name="Pierre F."/>
            <person name="Priest M."/>
            <person name="Raghuraman S."/>
            <person name="Rege F."/>
            <person name="Reyes R."/>
            <person name="Rise C."/>
            <person name="Rogov P."/>
            <person name="Ross K."/>
            <person name="Ryan E."/>
            <person name="Settipalli S."/>
            <person name="Shea T."/>
            <person name="Sherpa N."/>
            <person name="Shi L."/>
            <person name="Shih D."/>
            <person name="Sparrow T."/>
            <person name="Spaulding J."/>
            <person name="Stalker J."/>
            <person name="Stange-Thomann N."/>
            <person name="Stavropoulos S."/>
            <person name="Stone C."/>
            <person name="Strader C."/>
            <person name="Tesfaye S."/>
            <person name="Thomson T."/>
            <person name="Thoulutsang Y."/>
            <person name="Thoulutsang D."/>
            <person name="Topham K."/>
            <person name="Topping I."/>
            <person name="Tsamla T."/>
            <person name="Vassiliev H."/>
            <person name="Vo A."/>
            <person name="Wangchuk T."/>
            <person name="Wangdi T."/>
            <person name="Weiand M."/>
            <person name="Wilkinson J."/>
            <person name="Wilson A."/>
            <person name="Yadav S."/>
            <person name="Young G."/>
            <person name="Yu Q."/>
            <person name="Zembek L."/>
            <person name="Zhong D."/>
            <person name="Zimmer A."/>
            <person name="Zwirko Z."/>
            <person name="Jaffe D.B."/>
            <person name="Alvarez P."/>
            <person name="Brockman W."/>
            <person name="Butler J."/>
            <person name="Chin C."/>
            <person name="Gnerre S."/>
            <person name="Grabherr M."/>
            <person name="Kleber M."/>
            <person name="Mauceli E."/>
            <person name="MacCallum I."/>
        </authorList>
    </citation>
    <scope>NUCLEOTIDE SEQUENCE [LARGE SCALE GENOMIC DNA]</scope>
    <source>
        <strain evidence="4">Tucson 14030-0811.24</strain>
    </source>
</reference>
<feature type="signal peptide" evidence="2">
    <location>
        <begin position="1"/>
        <end position="20"/>
    </location>
</feature>
<organism evidence="3 4">
    <name type="scientific">Drosophila willistoni</name>
    <name type="common">Fruit fly</name>
    <dbReference type="NCBI Taxonomy" id="7260"/>
    <lineage>
        <taxon>Eukaryota</taxon>
        <taxon>Metazoa</taxon>
        <taxon>Ecdysozoa</taxon>
        <taxon>Arthropoda</taxon>
        <taxon>Hexapoda</taxon>
        <taxon>Insecta</taxon>
        <taxon>Pterygota</taxon>
        <taxon>Neoptera</taxon>
        <taxon>Endopterygota</taxon>
        <taxon>Diptera</taxon>
        <taxon>Brachycera</taxon>
        <taxon>Muscomorpha</taxon>
        <taxon>Ephydroidea</taxon>
        <taxon>Drosophilidae</taxon>
        <taxon>Drosophila</taxon>
        <taxon>Sophophora</taxon>
    </lineage>
</organism>
<sequence length="208" mass="23431">MSAAASICIKIIQLISVVAALIIKRLSDKHSERVYISGQKFSREWRLLNTISWTKEADDFSTFIFVGYTFITSVLLLTRFFQSNSKYHLSENILLGFGCLFFIVDGLLIFSTVESLQSDLLIYAYVLGGLSFFCAFMFAIDLLYCKNLFELKSVTVQADFPSPKLGTVKMHVVDVSKESCCQVKDNDRIISQPAPLNQQGGSYLRTDL</sequence>
<evidence type="ECO:0000256" key="2">
    <source>
        <dbReference type="SAM" id="SignalP"/>
    </source>
</evidence>
<keyword evidence="2" id="KW-0732">Signal</keyword>
<name>B4MRM3_DROWI</name>
<evidence type="ECO:0000313" key="3">
    <source>
        <dbReference type="EMBL" id="EDW74762.2"/>
    </source>
</evidence>
<protein>
    <recommendedName>
        <fullName evidence="5">MARVEL domain-containing protein</fullName>
    </recommendedName>
</protein>
<keyword evidence="1" id="KW-1133">Transmembrane helix</keyword>
<dbReference type="EMBL" id="CH963850">
    <property type="protein sequence ID" value="EDW74762.2"/>
    <property type="molecule type" value="Genomic_DNA"/>
</dbReference>
<dbReference type="HOGENOM" id="CLU_1424798_0_0_1"/>
<gene>
    <name evidence="3" type="primary">Dwil\GK19098</name>
    <name evidence="3" type="ORF">Dwil_GK19098</name>
</gene>
<keyword evidence="4" id="KW-1185">Reference proteome</keyword>
<keyword evidence="1" id="KW-0812">Transmembrane</keyword>
<dbReference type="OrthoDB" id="8180835at2759"/>